<protein>
    <recommendedName>
        <fullName evidence="3">Reverse transcriptase domain-containing protein</fullName>
    </recommendedName>
</protein>
<dbReference type="AlphaFoldDB" id="A0AAV4HQ68"/>
<dbReference type="Proteomes" id="UP000762676">
    <property type="component" value="Unassembled WGS sequence"/>
</dbReference>
<keyword evidence="2" id="KW-1185">Reference proteome</keyword>
<dbReference type="EMBL" id="BMAT01002135">
    <property type="protein sequence ID" value="GFR99724.1"/>
    <property type="molecule type" value="Genomic_DNA"/>
</dbReference>
<evidence type="ECO:0000313" key="1">
    <source>
        <dbReference type="EMBL" id="GFR99724.1"/>
    </source>
</evidence>
<proteinExistence type="predicted"/>
<gene>
    <name evidence="1" type="ORF">ElyMa_001053500</name>
</gene>
<name>A0AAV4HQ68_9GAST</name>
<organism evidence="1 2">
    <name type="scientific">Elysia marginata</name>
    <dbReference type="NCBI Taxonomy" id="1093978"/>
    <lineage>
        <taxon>Eukaryota</taxon>
        <taxon>Metazoa</taxon>
        <taxon>Spiralia</taxon>
        <taxon>Lophotrochozoa</taxon>
        <taxon>Mollusca</taxon>
        <taxon>Gastropoda</taxon>
        <taxon>Heterobranchia</taxon>
        <taxon>Euthyneura</taxon>
        <taxon>Panpulmonata</taxon>
        <taxon>Sacoglossa</taxon>
        <taxon>Placobranchoidea</taxon>
        <taxon>Plakobranchidae</taxon>
        <taxon>Elysia</taxon>
    </lineage>
</organism>
<reference evidence="1 2" key="1">
    <citation type="journal article" date="2021" name="Elife">
        <title>Chloroplast acquisition without the gene transfer in kleptoplastic sea slugs, Plakobranchus ocellatus.</title>
        <authorList>
            <person name="Maeda T."/>
            <person name="Takahashi S."/>
            <person name="Yoshida T."/>
            <person name="Shimamura S."/>
            <person name="Takaki Y."/>
            <person name="Nagai Y."/>
            <person name="Toyoda A."/>
            <person name="Suzuki Y."/>
            <person name="Arimoto A."/>
            <person name="Ishii H."/>
            <person name="Satoh N."/>
            <person name="Nishiyama T."/>
            <person name="Hasebe M."/>
            <person name="Maruyama T."/>
            <person name="Minagawa J."/>
            <person name="Obokata J."/>
            <person name="Shigenobu S."/>
        </authorList>
    </citation>
    <scope>NUCLEOTIDE SEQUENCE [LARGE SCALE GENOMIC DNA]</scope>
</reference>
<evidence type="ECO:0000313" key="2">
    <source>
        <dbReference type="Proteomes" id="UP000762676"/>
    </source>
</evidence>
<sequence length="105" mass="11928">MRISTEGNQQEIKWALTSQLGDSEIAYHIAKISHSYQRMQEKTTTLNTTLRGLGLKINKSKTKILRLKTNSNRPVTVEDEESEDVDSFTYLENTIKRQGGIEDGV</sequence>
<accession>A0AAV4HQ68</accession>
<comment type="caution">
    <text evidence="1">The sequence shown here is derived from an EMBL/GenBank/DDBJ whole genome shotgun (WGS) entry which is preliminary data.</text>
</comment>
<evidence type="ECO:0008006" key="3">
    <source>
        <dbReference type="Google" id="ProtNLM"/>
    </source>
</evidence>